<protein>
    <submittedName>
        <fullName evidence="2">Uncharacterized protein</fullName>
    </submittedName>
</protein>
<keyword evidence="3" id="KW-1185">Reference proteome</keyword>
<feature type="compositionally biased region" description="Basic and acidic residues" evidence="1">
    <location>
        <begin position="131"/>
        <end position="142"/>
    </location>
</feature>
<reference evidence="2" key="1">
    <citation type="submission" date="2023-10" db="EMBL/GenBank/DDBJ databases">
        <title>Genome assembly of Pristionchus species.</title>
        <authorList>
            <person name="Yoshida K."/>
            <person name="Sommer R.J."/>
        </authorList>
    </citation>
    <scope>NUCLEOTIDE SEQUENCE</scope>
    <source>
        <strain evidence="2">RS5133</strain>
    </source>
</reference>
<gene>
    <name evidence="2" type="ORF">PFISCL1PPCAC_7037</name>
</gene>
<comment type="caution">
    <text evidence="2">The sequence shown here is derived from an EMBL/GenBank/DDBJ whole genome shotgun (WGS) entry which is preliminary data.</text>
</comment>
<dbReference type="EMBL" id="BTSY01000002">
    <property type="protein sequence ID" value="GMT15740.1"/>
    <property type="molecule type" value="Genomic_DNA"/>
</dbReference>
<evidence type="ECO:0000313" key="2">
    <source>
        <dbReference type="EMBL" id="GMT15740.1"/>
    </source>
</evidence>
<evidence type="ECO:0000313" key="3">
    <source>
        <dbReference type="Proteomes" id="UP001432322"/>
    </source>
</evidence>
<feature type="non-terminal residue" evidence="2">
    <location>
        <position position="1"/>
    </location>
</feature>
<name>A0AAV5V7W9_9BILA</name>
<feature type="region of interest" description="Disordered" evidence="1">
    <location>
        <begin position="90"/>
        <end position="142"/>
    </location>
</feature>
<organism evidence="2 3">
    <name type="scientific">Pristionchus fissidentatus</name>
    <dbReference type="NCBI Taxonomy" id="1538716"/>
    <lineage>
        <taxon>Eukaryota</taxon>
        <taxon>Metazoa</taxon>
        <taxon>Ecdysozoa</taxon>
        <taxon>Nematoda</taxon>
        <taxon>Chromadorea</taxon>
        <taxon>Rhabditida</taxon>
        <taxon>Rhabditina</taxon>
        <taxon>Diplogasteromorpha</taxon>
        <taxon>Diplogasteroidea</taxon>
        <taxon>Neodiplogasteridae</taxon>
        <taxon>Pristionchus</taxon>
    </lineage>
</organism>
<feature type="non-terminal residue" evidence="2">
    <location>
        <position position="142"/>
    </location>
</feature>
<proteinExistence type="predicted"/>
<dbReference type="AlphaFoldDB" id="A0AAV5V7W9"/>
<accession>A0AAV5V7W9</accession>
<sequence length="142" mass="14988">WYHKIYHQILLLGAFLSLDALIGRSISHESLLALARTRLADGHAVTHQSSVSAEGLEALVGALSEFLVGTARICRSGSARGTFGSVSARSHTANVGASDASTRHNSDQRHSECKCQEDGTAHSASGVDSKGTLEGRSENNCK</sequence>
<evidence type="ECO:0000256" key="1">
    <source>
        <dbReference type="SAM" id="MobiDB-lite"/>
    </source>
</evidence>
<dbReference type="Proteomes" id="UP001432322">
    <property type="component" value="Unassembled WGS sequence"/>
</dbReference>
<feature type="compositionally biased region" description="Basic and acidic residues" evidence="1">
    <location>
        <begin position="101"/>
        <end position="120"/>
    </location>
</feature>